<gene>
    <name evidence="2" type="ORF">IPGHNFGK_00030</name>
</gene>
<evidence type="ECO:0000259" key="1">
    <source>
        <dbReference type="Pfam" id="PF00932"/>
    </source>
</evidence>
<dbReference type="InterPro" id="IPR001322">
    <property type="entry name" value="Lamin_tail_dom"/>
</dbReference>
<protein>
    <recommendedName>
        <fullName evidence="1">LTD domain-containing protein</fullName>
    </recommendedName>
</protein>
<dbReference type="AlphaFoldDB" id="A0A7G9YVP0"/>
<evidence type="ECO:0000313" key="2">
    <source>
        <dbReference type="EMBL" id="QNO52074.1"/>
    </source>
</evidence>
<feature type="domain" description="LTD" evidence="1">
    <location>
        <begin position="22"/>
        <end position="69"/>
    </location>
</feature>
<dbReference type="Gene3D" id="2.60.40.1260">
    <property type="entry name" value="Lamin Tail domain"/>
    <property type="match status" value="1"/>
</dbReference>
<dbReference type="InterPro" id="IPR036415">
    <property type="entry name" value="Lamin_tail_dom_sf"/>
</dbReference>
<organism evidence="2">
    <name type="scientific">Candidatus Methanophagaceae archaeon ANME-1 ERB6</name>
    <dbReference type="NCBI Taxonomy" id="2759912"/>
    <lineage>
        <taxon>Archaea</taxon>
        <taxon>Methanobacteriati</taxon>
        <taxon>Methanobacteriota</taxon>
        <taxon>Stenosarchaea group</taxon>
        <taxon>Methanomicrobia</taxon>
        <taxon>Candidatus Methanophagales</taxon>
        <taxon>Candidatus Methanophagaceae</taxon>
    </lineage>
</organism>
<reference evidence="2" key="1">
    <citation type="submission" date="2020-06" db="EMBL/GenBank/DDBJ databases">
        <title>Unique genomic features of the anaerobic methanotrophic archaea.</title>
        <authorList>
            <person name="Chadwick G.L."/>
            <person name="Skennerton C.T."/>
            <person name="Laso-Perez R."/>
            <person name="Leu A.O."/>
            <person name="Speth D.R."/>
            <person name="Yu H."/>
            <person name="Morgan-Lang C."/>
            <person name="Hatzenpichler R."/>
            <person name="Goudeau D."/>
            <person name="Malmstrom R."/>
            <person name="Brazelton W.J."/>
            <person name="Woyke T."/>
            <person name="Hallam S.J."/>
            <person name="Tyson G.W."/>
            <person name="Wegener G."/>
            <person name="Boetius A."/>
            <person name="Orphan V."/>
        </authorList>
    </citation>
    <scope>NUCLEOTIDE SEQUENCE</scope>
</reference>
<dbReference type="EMBL" id="MT631500">
    <property type="protein sequence ID" value="QNO52074.1"/>
    <property type="molecule type" value="Genomic_DNA"/>
</dbReference>
<dbReference type="SUPFAM" id="SSF74853">
    <property type="entry name" value="Lamin A/C globular tail domain"/>
    <property type="match status" value="1"/>
</dbReference>
<sequence>MAKKTLGLILMLLLTGISLATPPPSSDVIIHAFDQNPAGSDEGNEWVTFYNPSNASMEIGNWTLQTADGERENIA</sequence>
<accession>A0A7G9YVP0</accession>
<name>A0A7G9YVP0_9EURY</name>
<dbReference type="Pfam" id="PF00932">
    <property type="entry name" value="LTD"/>
    <property type="match status" value="1"/>
</dbReference>
<proteinExistence type="predicted"/>